<name>A0A0B6XWJ6_9EUPU</name>
<feature type="non-terminal residue" evidence="2">
    <location>
        <position position="1"/>
    </location>
</feature>
<reference evidence="2" key="1">
    <citation type="submission" date="2014-12" db="EMBL/GenBank/DDBJ databases">
        <title>Insight into the proteome of Arion vulgaris.</title>
        <authorList>
            <person name="Aradska J."/>
            <person name="Bulat T."/>
            <person name="Smidak R."/>
            <person name="Sarate P."/>
            <person name="Gangsoo J."/>
            <person name="Sialana F."/>
            <person name="Bilban M."/>
            <person name="Lubec G."/>
        </authorList>
    </citation>
    <scope>NUCLEOTIDE SEQUENCE</scope>
    <source>
        <tissue evidence="2">Skin</tissue>
    </source>
</reference>
<feature type="non-terminal residue" evidence="2">
    <location>
        <position position="101"/>
    </location>
</feature>
<dbReference type="AlphaFoldDB" id="A0A0B6XWJ6"/>
<feature type="compositionally biased region" description="Acidic residues" evidence="1">
    <location>
        <begin position="9"/>
        <end position="26"/>
    </location>
</feature>
<evidence type="ECO:0000313" key="2">
    <source>
        <dbReference type="EMBL" id="CEK47891.1"/>
    </source>
</evidence>
<feature type="region of interest" description="Disordered" evidence="1">
    <location>
        <begin position="1"/>
        <end position="101"/>
    </location>
</feature>
<feature type="compositionally biased region" description="Polar residues" evidence="1">
    <location>
        <begin position="35"/>
        <end position="56"/>
    </location>
</feature>
<sequence length="101" mass="11079">RRRVARFMDEEDTSSSSSDDDDDVVEVTDVSPDVQVSSLIVPSSNTSTSLQRSGWDSPTPGPSWETHIPVPHIESDRVSISSESEDPVFRPDLNDSDSDNS</sequence>
<gene>
    <name evidence="2" type="primary">ORF2554</name>
</gene>
<organism evidence="2">
    <name type="scientific">Arion vulgaris</name>
    <dbReference type="NCBI Taxonomy" id="1028688"/>
    <lineage>
        <taxon>Eukaryota</taxon>
        <taxon>Metazoa</taxon>
        <taxon>Spiralia</taxon>
        <taxon>Lophotrochozoa</taxon>
        <taxon>Mollusca</taxon>
        <taxon>Gastropoda</taxon>
        <taxon>Heterobranchia</taxon>
        <taxon>Euthyneura</taxon>
        <taxon>Panpulmonata</taxon>
        <taxon>Eupulmonata</taxon>
        <taxon>Stylommatophora</taxon>
        <taxon>Helicina</taxon>
        <taxon>Arionoidea</taxon>
        <taxon>Arionidae</taxon>
        <taxon>Arion</taxon>
    </lineage>
</organism>
<dbReference type="EMBL" id="HACG01001026">
    <property type="protein sequence ID" value="CEK47891.1"/>
    <property type="molecule type" value="Transcribed_RNA"/>
</dbReference>
<accession>A0A0B6XWJ6</accession>
<evidence type="ECO:0000256" key="1">
    <source>
        <dbReference type="SAM" id="MobiDB-lite"/>
    </source>
</evidence>
<protein>
    <submittedName>
        <fullName evidence="2">Uncharacterized protein</fullName>
    </submittedName>
</protein>
<proteinExistence type="predicted"/>